<evidence type="ECO:0000256" key="4">
    <source>
        <dbReference type="ARBA" id="ARBA00023242"/>
    </source>
</evidence>
<feature type="compositionally biased region" description="Basic and acidic residues" evidence="5">
    <location>
        <begin position="243"/>
        <end position="253"/>
    </location>
</feature>
<accession>A0A1Y2F094</accession>
<evidence type="ECO:0000313" key="10">
    <source>
        <dbReference type="Proteomes" id="UP000193467"/>
    </source>
</evidence>
<dbReference type="InterPro" id="IPR013930">
    <property type="entry name" value="RPAP1_N"/>
</dbReference>
<dbReference type="InterPro" id="IPR039913">
    <property type="entry name" value="RPAP1/Rba50"/>
</dbReference>
<dbReference type="AlphaFoldDB" id="A0A1Y2F094"/>
<dbReference type="STRING" id="106004.A0A1Y2F094"/>
<feature type="domain" description="RPAP1 C-terminal" evidence="6">
    <location>
        <begin position="334"/>
        <end position="395"/>
    </location>
</feature>
<evidence type="ECO:0000259" key="7">
    <source>
        <dbReference type="Pfam" id="PF08621"/>
    </source>
</evidence>
<dbReference type="PANTHER" id="PTHR21483">
    <property type="entry name" value="RNA POLYMERASE II-ASSOCIATED PROTEIN 1"/>
    <property type="match status" value="1"/>
</dbReference>
<feature type="domain" description="RPAP1/MINIYO-like TPR repeats" evidence="8">
    <location>
        <begin position="1012"/>
        <end position="1200"/>
    </location>
</feature>
<feature type="compositionally biased region" description="Low complexity" evidence="5">
    <location>
        <begin position="175"/>
        <end position="184"/>
    </location>
</feature>
<dbReference type="OrthoDB" id="348201at2759"/>
<keyword evidence="10" id="KW-1185">Reference proteome</keyword>
<evidence type="ECO:0000313" key="9">
    <source>
        <dbReference type="EMBL" id="ORY77269.1"/>
    </source>
</evidence>
<evidence type="ECO:0000256" key="2">
    <source>
        <dbReference type="ARBA" id="ARBA00009953"/>
    </source>
</evidence>
<organism evidence="9 10">
    <name type="scientific">Leucosporidium creatinivorum</name>
    <dbReference type="NCBI Taxonomy" id="106004"/>
    <lineage>
        <taxon>Eukaryota</taxon>
        <taxon>Fungi</taxon>
        <taxon>Dikarya</taxon>
        <taxon>Basidiomycota</taxon>
        <taxon>Pucciniomycotina</taxon>
        <taxon>Microbotryomycetes</taxon>
        <taxon>Leucosporidiales</taxon>
        <taxon>Leucosporidium</taxon>
    </lineage>
</organism>
<dbReference type="Proteomes" id="UP000193467">
    <property type="component" value="Unassembled WGS sequence"/>
</dbReference>
<name>A0A1Y2F094_9BASI</name>
<dbReference type="EMBL" id="MCGR01000032">
    <property type="protein sequence ID" value="ORY77269.1"/>
    <property type="molecule type" value="Genomic_DNA"/>
</dbReference>
<evidence type="ECO:0000256" key="5">
    <source>
        <dbReference type="SAM" id="MobiDB-lite"/>
    </source>
</evidence>
<feature type="compositionally biased region" description="Acidic residues" evidence="5">
    <location>
        <begin position="285"/>
        <end position="294"/>
    </location>
</feature>
<feature type="region of interest" description="Disordered" evidence="5">
    <location>
        <begin position="230"/>
        <end position="330"/>
    </location>
</feature>
<dbReference type="Pfam" id="PF25766">
    <property type="entry name" value="TPR_RPAP1"/>
    <property type="match status" value="1"/>
</dbReference>
<reference evidence="9 10" key="1">
    <citation type="submission" date="2016-07" db="EMBL/GenBank/DDBJ databases">
        <title>Pervasive Adenine N6-methylation of Active Genes in Fungi.</title>
        <authorList>
            <consortium name="DOE Joint Genome Institute"/>
            <person name="Mondo S.J."/>
            <person name="Dannebaum R.O."/>
            <person name="Kuo R.C."/>
            <person name="Labutti K."/>
            <person name="Haridas S."/>
            <person name="Kuo A."/>
            <person name="Salamov A."/>
            <person name="Ahrendt S.R."/>
            <person name="Lipzen A."/>
            <person name="Sullivan W."/>
            <person name="Andreopoulos W.B."/>
            <person name="Clum A."/>
            <person name="Lindquist E."/>
            <person name="Daum C."/>
            <person name="Ramamoorthy G.K."/>
            <person name="Gryganskyi A."/>
            <person name="Culley D."/>
            <person name="Magnuson J.K."/>
            <person name="James T.Y."/>
            <person name="O'Malley M.A."/>
            <person name="Stajich J.E."/>
            <person name="Spatafora J.W."/>
            <person name="Visel A."/>
            <person name="Grigoriev I.V."/>
        </authorList>
    </citation>
    <scope>NUCLEOTIDE SEQUENCE [LARGE SCALE GENOMIC DNA]</scope>
    <source>
        <strain evidence="9 10">62-1032</strain>
    </source>
</reference>
<evidence type="ECO:0000259" key="8">
    <source>
        <dbReference type="Pfam" id="PF25766"/>
    </source>
</evidence>
<feature type="compositionally biased region" description="Basic and acidic residues" evidence="5">
    <location>
        <begin position="82"/>
        <end position="93"/>
    </location>
</feature>
<evidence type="ECO:0008006" key="11">
    <source>
        <dbReference type="Google" id="ProtNLM"/>
    </source>
</evidence>
<gene>
    <name evidence="9" type="ORF">BCR35DRAFT_353223</name>
</gene>
<protein>
    <recommendedName>
        <fullName evidence="11">RNA polymerase II-associated protein 1 C-terminal domain-containing protein</fullName>
    </recommendedName>
</protein>
<feature type="compositionally biased region" description="Pro residues" evidence="5">
    <location>
        <begin position="48"/>
        <end position="59"/>
    </location>
</feature>
<comment type="caution">
    <text evidence="9">The sequence shown here is derived from an EMBL/GenBank/DDBJ whole genome shotgun (WGS) entry which is preliminary data.</text>
</comment>
<dbReference type="PANTHER" id="PTHR21483:SF18">
    <property type="entry name" value="RNA POLYMERASE II-ASSOCIATED PROTEIN 1"/>
    <property type="match status" value="1"/>
</dbReference>
<comment type="subcellular location">
    <subcellularLocation>
        <location evidence="1">Nucleus</location>
    </subcellularLocation>
</comment>
<dbReference type="Pfam" id="PF08621">
    <property type="entry name" value="RPAP1_N"/>
    <property type="match status" value="1"/>
</dbReference>
<feature type="region of interest" description="Disordered" evidence="5">
    <location>
        <begin position="41"/>
        <end position="204"/>
    </location>
</feature>
<dbReference type="Pfam" id="PF08620">
    <property type="entry name" value="RPAP1_C"/>
    <property type="match status" value="1"/>
</dbReference>
<evidence type="ECO:0000259" key="6">
    <source>
        <dbReference type="Pfam" id="PF08620"/>
    </source>
</evidence>
<comment type="similarity">
    <text evidence="2">Belongs to the RPAP1 family.</text>
</comment>
<proteinExistence type="inferred from homology"/>
<dbReference type="InterPro" id="IPR013929">
    <property type="entry name" value="RPAP1_C"/>
</dbReference>
<feature type="compositionally biased region" description="Low complexity" evidence="5">
    <location>
        <begin position="317"/>
        <end position="330"/>
    </location>
</feature>
<evidence type="ECO:0000256" key="3">
    <source>
        <dbReference type="ARBA" id="ARBA00023163"/>
    </source>
</evidence>
<dbReference type="InParanoid" id="A0A1Y2F094"/>
<sequence>MDGQRIRPSLRDLADDYDQLAFPELEQGAKPAVSVTRTRPPTILLTSTPPPIPVIPTPPKALQEEATPPAAPKPRTKSRFALQREREAAERAAAEAAAAASRGTERFEIDLDGDQGAPSGGSNMPKLVGEVFERSSAAPPLPPSAPGPSAPSPLAERKAATGFPASAHLLFPRKSSAPSTAPAAPFQPDSPSLADPQSVPGLLASVSAENDNVIRGMSEAEILEEQRQIRESMGLSEGILRMLEARGRKKAEEQQQQQQQSSSKRRPAPEGAPAVPTRKDREEEVSQEDEEEGSPEYIRRHFFPDEPSNPNLDWMKAPSTTASATSDSPSAHAFDLQGLLLPASAHDVAPAPSTSHHVSSSTSFTIPSLLTLTTSSVPSQRSTSFLVLGRILANAESNAEALGAKVWSQLRLDAAQKAGYALRDNNAGAASASIALLAGLFASEVASPTPTGTLAPGAEVPPTILSSFLSTTPLPALAQHLASATLPPSSLSQILALLNSLLELANTHTSTKCPEIDLIVTTPNLLEAISKRFVARSWPASSTSSSSDSASAPTPSALTFLTNLARSSRDTAKAIFDRKLAEPPLRFLSIPPWELEAEERKLGYQLVSATFELWEVQGRYGIGTSMRTKGASVLDLVQERVGSFFVGGERRALEAEEIELVEKWFSLLTVWTTAAVNPHVTEHDILWTHVEDWGQSAMDASRWALQLDGGEGSELVLTKAWELLGAWLEGSKVNQSWRGEKQREWIKESLGAEFEAEGKAISVVRAALERLSASSTPQDIDRDASLVLSALQLSQAYEEEADPPTPALFTLDPSLVEPVFANLEAKSSWIATRLLATLLPQLVNISTRLTRTLQVLLRLRAGDEVAARDLVDWVLKALATTSSPPLPLLSSLDDKLELPALQAASLLRPFFTFAIVTASGGRVVGPLHPTCRDLKLTASLHPFARREPLLAEDWPLVALNELLRSGSSPVFQQLPQGWDHTELEVVRSSLALMRVVVEAGLSVGAPLLVYDLIKVFMLEKDNTTSGTAGAESDLFRDDGVQASMAALLKPLLVASQGRQRLVADTRLPAQNIEGVSSLISSAPFYQLYTDLIGLYDSISLSHPLFGLVLLPSLAMSYPVDYRKLLWIDYSHLLRMLRFPVDQVIVDRLGESALASYLAPRERNESLLGAYGDALVRKVDGKTGFLELVAVHHVSAALFDEEGSEPLAKKLAGAVVGQGSEAMVRRLLSYEQVTKEGDELKVGEACWSSEGEGWEARKQRLRVLVGGVGVKKLEQWGL</sequence>
<keyword evidence="4" id="KW-0539">Nucleus</keyword>
<dbReference type="InterPro" id="IPR057989">
    <property type="entry name" value="TPR_RPAP1/MINIYO-like"/>
</dbReference>
<dbReference type="GO" id="GO:0006366">
    <property type="term" value="P:transcription by RNA polymerase II"/>
    <property type="evidence" value="ECO:0007669"/>
    <property type="project" value="InterPro"/>
</dbReference>
<evidence type="ECO:0000256" key="1">
    <source>
        <dbReference type="ARBA" id="ARBA00004123"/>
    </source>
</evidence>
<feature type="compositionally biased region" description="Pro residues" evidence="5">
    <location>
        <begin position="139"/>
        <end position="151"/>
    </location>
</feature>
<feature type="domain" description="RPAP1 N-terminal" evidence="7">
    <location>
        <begin position="205"/>
        <end position="250"/>
    </location>
</feature>
<keyword evidence="3" id="KW-0804">Transcription</keyword>